<dbReference type="SUPFAM" id="SSF52467">
    <property type="entry name" value="DHS-like NAD/FAD-binding domain"/>
    <property type="match status" value="1"/>
</dbReference>
<evidence type="ECO:0000256" key="3">
    <source>
        <dbReference type="RuleBase" id="RU362132"/>
    </source>
</evidence>
<dbReference type="FunFam" id="3.40.50.970:FF:000007">
    <property type="entry name" value="Acetolactate synthase"/>
    <property type="match status" value="1"/>
</dbReference>
<evidence type="ECO:0000313" key="7">
    <source>
        <dbReference type="EMBL" id="EQB13904.1"/>
    </source>
</evidence>
<feature type="domain" description="Thiamine pyrophosphate enzyme central" evidence="4">
    <location>
        <begin position="193"/>
        <end position="333"/>
    </location>
</feature>
<name>T0IW38_9SPHN</name>
<comment type="similarity">
    <text evidence="1 3">Belongs to the TPP enzyme family.</text>
</comment>
<feature type="domain" description="Thiamine pyrophosphate enzyme N-terminal TPP-binding" evidence="6">
    <location>
        <begin position="8"/>
        <end position="124"/>
    </location>
</feature>
<comment type="caution">
    <text evidence="7">The sequence shown here is derived from an EMBL/GenBank/DDBJ whole genome shotgun (WGS) entry which is preliminary data.</text>
</comment>
<dbReference type="Gene3D" id="3.40.50.970">
    <property type="match status" value="2"/>
</dbReference>
<dbReference type="PANTHER" id="PTHR18968">
    <property type="entry name" value="THIAMINE PYROPHOSPHATE ENZYMES"/>
    <property type="match status" value="1"/>
</dbReference>
<dbReference type="NCBIfam" id="NF006187">
    <property type="entry name" value="PRK08322.1"/>
    <property type="match status" value="1"/>
</dbReference>
<dbReference type="SUPFAM" id="SSF52518">
    <property type="entry name" value="Thiamin diphosphate-binding fold (THDP-binding)"/>
    <property type="match status" value="2"/>
</dbReference>
<organism evidence="7 8">
    <name type="scientific">Novosphingobium lindaniclasticum LE124</name>
    <dbReference type="NCBI Taxonomy" id="1096930"/>
    <lineage>
        <taxon>Bacteria</taxon>
        <taxon>Pseudomonadati</taxon>
        <taxon>Pseudomonadota</taxon>
        <taxon>Alphaproteobacteria</taxon>
        <taxon>Sphingomonadales</taxon>
        <taxon>Sphingomonadaceae</taxon>
        <taxon>Novosphingobium</taxon>
    </lineage>
</organism>
<accession>T0IW38</accession>
<feature type="domain" description="Thiamine pyrophosphate enzyme TPP-binding" evidence="5">
    <location>
        <begin position="393"/>
        <end position="539"/>
    </location>
</feature>
<dbReference type="InterPro" id="IPR011766">
    <property type="entry name" value="TPP_enzyme_TPP-bd"/>
</dbReference>
<dbReference type="InterPro" id="IPR000399">
    <property type="entry name" value="TPP-bd_CS"/>
</dbReference>
<dbReference type="InterPro" id="IPR029035">
    <property type="entry name" value="DHS-like_NAD/FAD-binding_dom"/>
</dbReference>
<dbReference type="GO" id="GO:0005948">
    <property type="term" value="C:acetolactate synthase complex"/>
    <property type="evidence" value="ECO:0007669"/>
    <property type="project" value="TreeGrafter"/>
</dbReference>
<dbReference type="PANTHER" id="PTHR18968:SF129">
    <property type="entry name" value="ACETOLACTATE SYNTHASE"/>
    <property type="match status" value="1"/>
</dbReference>
<dbReference type="eggNOG" id="COG0028">
    <property type="taxonomic scope" value="Bacteria"/>
</dbReference>
<dbReference type="AlphaFoldDB" id="T0IW38"/>
<dbReference type="GO" id="GO:0030976">
    <property type="term" value="F:thiamine pyrophosphate binding"/>
    <property type="evidence" value="ECO:0007669"/>
    <property type="project" value="InterPro"/>
</dbReference>
<dbReference type="RefSeq" id="WP_021234482.1">
    <property type="nucleotide sequence ID" value="NZ_ATHL01000083.1"/>
</dbReference>
<dbReference type="EMBL" id="ATHL01000083">
    <property type="protein sequence ID" value="EQB13904.1"/>
    <property type="molecule type" value="Genomic_DNA"/>
</dbReference>
<dbReference type="Pfam" id="PF02776">
    <property type="entry name" value="TPP_enzyme_N"/>
    <property type="match status" value="1"/>
</dbReference>
<dbReference type="GO" id="GO:0003984">
    <property type="term" value="F:acetolactate synthase activity"/>
    <property type="evidence" value="ECO:0007669"/>
    <property type="project" value="TreeGrafter"/>
</dbReference>
<keyword evidence="8" id="KW-1185">Reference proteome</keyword>
<dbReference type="InterPro" id="IPR045229">
    <property type="entry name" value="TPP_enz"/>
</dbReference>
<sequence>MAESDKRKASDLFIECLEAEGVEYIFGVPGEENLDFLDSLSRSRQIKLILTRHEQGAGFMAATYGRHTGKTGVCLSTLGPGATNFVTAAAYATLGGMPMLMITGQKPIKKSKQGRFQILDVVSMMQPITKYAHQMASSDNIPSRVREAFRIAEEEKPGAAHVELPEDIADEYTDSRPVPRSTVRRPTADVKSIAQAVAALEQARRPVLVIGAGANRKMTSKMLGEFVEKTGIPFLTTQLGKGVIDERHPRFLGCAALSSGDFVHRAIEDADCIVNIGHDVIEKPPFFMHNDGTRDADANRRVVIHVSTKTAEVDPVYFPHIEVIGDIANAMWQIKEAIAPSAKWNFDAMLGYRQAELDHTEKLAADERFPIFPPHLVQQVRDALPSDAIVCLDNGVYKLWFARGYCAHRPNTVLLDNALASMGAGLPSAMASAMVYPDRKIFAVCGDGGFMMNSQEMETAVRLGLNLTVLILNDNAYGMIRWKQANMGFADFGLTYGNPDFVKYAESYGANGYRVESAAHLEKLLAHCRDTPGVHVIDCPVDYSENDRILNMEIKELSRAL</sequence>
<keyword evidence="2 3" id="KW-0786">Thiamine pyrophosphate</keyword>
<evidence type="ECO:0000259" key="5">
    <source>
        <dbReference type="Pfam" id="PF02775"/>
    </source>
</evidence>
<dbReference type="GO" id="GO:0009099">
    <property type="term" value="P:L-valine biosynthetic process"/>
    <property type="evidence" value="ECO:0007669"/>
    <property type="project" value="TreeGrafter"/>
</dbReference>
<dbReference type="Gene3D" id="3.40.50.1220">
    <property type="entry name" value="TPP-binding domain"/>
    <property type="match status" value="1"/>
</dbReference>
<dbReference type="CDD" id="cd07035">
    <property type="entry name" value="TPP_PYR_POX_like"/>
    <property type="match status" value="1"/>
</dbReference>
<dbReference type="Pfam" id="PF02775">
    <property type="entry name" value="TPP_enzyme_C"/>
    <property type="match status" value="1"/>
</dbReference>
<dbReference type="GO" id="GO:0050660">
    <property type="term" value="F:flavin adenine dinucleotide binding"/>
    <property type="evidence" value="ECO:0007669"/>
    <property type="project" value="TreeGrafter"/>
</dbReference>
<evidence type="ECO:0000259" key="6">
    <source>
        <dbReference type="Pfam" id="PF02776"/>
    </source>
</evidence>
<dbReference type="InterPro" id="IPR029061">
    <property type="entry name" value="THDP-binding"/>
</dbReference>
<dbReference type="Pfam" id="PF00205">
    <property type="entry name" value="TPP_enzyme_M"/>
    <property type="match status" value="1"/>
</dbReference>
<dbReference type="CDD" id="cd02010">
    <property type="entry name" value="TPP_ALS"/>
    <property type="match status" value="1"/>
</dbReference>
<dbReference type="OrthoDB" id="4494979at2"/>
<dbReference type="InterPro" id="IPR012001">
    <property type="entry name" value="Thiamin_PyroP_enz_TPP-bd_dom"/>
</dbReference>
<dbReference type="GO" id="GO:0009097">
    <property type="term" value="P:isoleucine biosynthetic process"/>
    <property type="evidence" value="ECO:0007669"/>
    <property type="project" value="TreeGrafter"/>
</dbReference>
<dbReference type="Proteomes" id="UP000015527">
    <property type="component" value="Unassembled WGS sequence"/>
</dbReference>
<dbReference type="PATRIC" id="fig|1096930.3.peg.2641"/>
<evidence type="ECO:0000256" key="2">
    <source>
        <dbReference type="ARBA" id="ARBA00023052"/>
    </source>
</evidence>
<evidence type="ECO:0000259" key="4">
    <source>
        <dbReference type="Pfam" id="PF00205"/>
    </source>
</evidence>
<proteinExistence type="inferred from homology"/>
<evidence type="ECO:0000256" key="1">
    <source>
        <dbReference type="ARBA" id="ARBA00007812"/>
    </source>
</evidence>
<dbReference type="InterPro" id="IPR012000">
    <property type="entry name" value="Thiamin_PyroP_enz_cen_dom"/>
</dbReference>
<dbReference type="PROSITE" id="PS00187">
    <property type="entry name" value="TPP_ENZYMES"/>
    <property type="match status" value="1"/>
</dbReference>
<gene>
    <name evidence="7" type="ORF">L284_13250</name>
</gene>
<protein>
    <submittedName>
        <fullName evidence="7">Acetolactate synthase</fullName>
    </submittedName>
</protein>
<evidence type="ECO:0000313" key="8">
    <source>
        <dbReference type="Proteomes" id="UP000015527"/>
    </source>
</evidence>
<reference evidence="7 8" key="1">
    <citation type="journal article" date="2013" name="Genome Announc.">
        <title>Genome Sequence of Novosphingobium lindaniclasticum LE124T, Isolated from a Hexachlorocyclohexane Dumpsite.</title>
        <authorList>
            <person name="Saxena A."/>
            <person name="Nayyar N."/>
            <person name="Sangwan N."/>
            <person name="Kumari R."/>
            <person name="Khurana J.P."/>
            <person name="Lal R."/>
        </authorList>
    </citation>
    <scope>NUCLEOTIDE SEQUENCE [LARGE SCALE GENOMIC DNA]</scope>
    <source>
        <strain evidence="7 8">LE124</strain>
    </source>
</reference>
<dbReference type="GO" id="GO:0000287">
    <property type="term" value="F:magnesium ion binding"/>
    <property type="evidence" value="ECO:0007669"/>
    <property type="project" value="InterPro"/>
</dbReference>